<dbReference type="GO" id="GO:0006107">
    <property type="term" value="P:oxaloacetate metabolic process"/>
    <property type="evidence" value="ECO:0007669"/>
    <property type="project" value="TreeGrafter"/>
</dbReference>
<feature type="binding site" evidence="4">
    <location>
        <position position="119"/>
    </location>
    <ligand>
        <name>substrate</name>
    </ligand>
</feature>
<dbReference type="Pfam" id="PF03328">
    <property type="entry name" value="HpcH_HpaI"/>
    <property type="match status" value="1"/>
</dbReference>
<feature type="binding site" evidence="5">
    <location>
        <position position="119"/>
    </location>
    <ligand>
        <name>Mg(2+)</name>
        <dbReference type="ChEBI" id="CHEBI:18420"/>
    </ligand>
</feature>
<evidence type="ECO:0000313" key="8">
    <source>
        <dbReference type="Proteomes" id="UP000325536"/>
    </source>
</evidence>
<dbReference type="InterPro" id="IPR040442">
    <property type="entry name" value="Pyrv_kinase-like_dom_sf"/>
</dbReference>
<sequence>MLRPIIPKIFLFVPANRPDRFEKAWASGADEVVLDWEDTVASADKAAARAHTAAYGRQEDSRPVWVRVNAANSPHHAEDIAAVAALPQIKGVILAKAENADGITTLHWQTGRAVVAGIETAQGMMAIPSMAQAEGLFAFTYGCLDLANDLGIRFGSTSAQAVFDRLRTDLLLYSRVNRLHPPLETTFPEFNDEAAIARNTVYWRDFGFGGVLCIHPKQVAAVRSALRPTAAELVFARKILERADLDGKAVFQVDGQMVDLPVIEWARSMVGKAEHD</sequence>
<dbReference type="SUPFAM" id="SSF51621">
    <property type="entry name" value="Phosphoenolpyruvate/pyruvate domain"/>
    <property type="match status" value="1"/>
</dbReference>
<evidence type="ECO:0000256" key="3">
    <source>
        <dbReference type="ARBA" id="ARBA00022842"/>
    </source>
</evidence>
<evidence type="ECO:0000256" key="5">
    <source>
        <dbReference type="PIRSR" id="PIRSR015582-2"/>
    </source>
</evidence>
<evidence type="ECO:0000256" key="1">
    <source>
        <dbReference type="ARBA" id="ARBA00001946"/>
    </source>
</evidence>
<dbReference type="RefSeq" id="WP_123795616.1">
    <property type="nucleotide sequence ID" value="NZ_CP031699.1"/>
</dbReference>
<dbReference type="PANTHER" id="PTHR32308:SF10">
    <property type="entry name" value="CITRATE LYASE SUBUNIT BETA"/>
    <property type="match status" value="1"/>
</dbReference>
<evidence type="ECO:0000313" key="7">
    <source>
        <dbReference type="EMBL" id="QEY24221.1"/>
    </source>
</evidence>
<dbReference type="InterPro" id="IPR005000">
    <property type="entry name" value="Aldolase/citrate-lyase_domain"/>
</dbReference>
<organism evidence="7 8">
    <name type="scientific">Neisseria animalis</name>
    <dbReference type="NCBI Taxonomy" id="492"/>
    <lineage>
        <taxon>Bacteria</taxon>
        <taxon>Pseudomonadati</taxon>
        <taxon>Pseudomonadota</taxon>
        <taxon>Betaproteobacteria</taxon>
        <taxon>Neisseriales</taxon>
        <taxon>Neisseriaceae</taxon>
        <taxon>Neisseria</taxon>
    </lineage>
</organism>
<dbReference type="OrthoDB" id="348111at2"/>
<comment type="cofactor">
    <cofactor evidence="1">
        <name>Mg(2+)</name>
        <dbReference type="ChEBI" id="CHEBI:18420"/>
    </cofactor>
</comment>
<keyword evidence="2 5" id="KW-0479">Metal-binding</keyword>
<dbReference type="PANTHER" id="PTHR32308">
    <property type="entry name" value="LYASE BETA SUBUNIT, PUTATIVE (AFU_ORTHOLOGUE AFUA_4G13030)-RELATED"/>
    <property type="match status" value="1"/>
</dbReference>
<dbReference type="AlphaFoldDB" id="A0A5P3MTY0"/>
<keyword evidence="8" id="KW-1185">Reference proteome</keyword>
<dbReference type="GO" id="GO:0016829">
    <property type="term" value="F:lyase activity"/>
    <property type="evidence" value="ECO:0007669"/>
    <property type="project" value="UniProtKB-KW"/>
</dbReference>
<name>A0A5P3MTY0_NEIAN</name>
<dbReference type="EMBL" id="CP031699">
    <property type="protein sequence ID" value="QEY24221.1"/>
    <property type="molecule type" value="Genomic_DNA"/>
</dbReference>
<protein>
    <submittedName>
        <fullName evidence="7">CoA ester lyase</fullName>
    </submittedName>
</protein>
<dbReference type="GO" id="GO:0000287">
    <property type="term" value="F:magnesium ion binding"/>
    <property type="evidence" value="ECO:0007669"/>
    <property type="project" value="TreeGrafter"/>
</dbReference>
<evidence type="ECO:0000256" key="4">
    <source>
        <dbReference type="PIRSR" id="PIRSR015582-1"/>
    </source>
</evidence>
<evidence type="ECO:0000259" key="6">
    <source>
        <dbReference type="Pfam" id="PF03328"/>
    </source>
</evidence>
<dbReference type="InterPro" id="IPR015813">
    <property type="entry name" value="Pyrv/PenolPyrv_kinase-like_dom"/>
</dbReference>
<feature type="binding site" evidence="5">
    <location>
        <position position="145"/>
    </location>
    <ligand>
        <name>Mg(2+)</name>
        <dbReference type="ChEBI" id="CHEBI:18420"/>
    </ligand>
</feature>
<feature type="domain" description="HpcH/HpaI aldolase/citrate lyase" evidence="6">
    <location>
        <begin position="8"/>
        <end position="216"/>
    </location>
</feature>
<dbReference type="KEGG" id="naq:D0T90_06745"/>
<proteinExistence type="predicted"/>
<dbReference type="Gene3D" id="3.20.20.60">
    <property type="entry name" value="Phosphoenolpyruvate-binding domains"/>
    <property type="match status" value="1"/>
</dbReference>
<evidence type="ECO:0000256" key="2">
    <source>
        <dbReference type="ARBA" id="ARBA00022723"/>
    </source>
</evidence>
<gene>
    <name evidence="7" type="ORF">D0T90_06745</name>
</gene>
<dbReference type="Proteomes" id="UP000325536">
    <property type="component" value="Chromosome"/>
</dbReference>
<dbReference type="InterPro" id="IPR011206">
    <property type="entry name" value="Citrate_lyase_beta/mcl1/mcl2"/>
</dbReference>
<feature type="binding site" evidence="4">
    <location>
        <position position="67"/>
    </location>
    <ligand>
        <name>substrate</name>
    </ligand>
</feature>
<reference evidence="7 8" key="1">
    <citation type="submission" date="2018-08" db="EMBL/GenBank/DDBJ databases">
        <title>Neisseria animalis ATCC 49930 complete genome.</title>
        <authorList>
            <person name="Veseli I.A."/>
            <person name="Mascarenhas dos Santos A.C."/>
            <person name="Buttler R."/>
            <person name="Pombert J.-F."/>
        </authorList>
    </citation>
    <scope>NUCLEOTIDE SEQUENCE [LARGE SCALE GENOMIC DNA]</scope>
    <source>
        <strain evidence="7 8">ATCC 49930</strain>
    </source>
</reference>
<keyword evidence="7" id="KW-0456">Lyase</keyword>
<keyword evidence="3 5" id="KW-0460">Magnesium</keyword>
<accession>A0A5P3MTY0</accession>
<dbReference type="PIRSF" id="PIRSF015582">
    <property type="entry name" value="Cit_lyase_B"/>
    <property type="match status" value="1"/>
</dbReference>